<dbReference type="InterPro" id="IPR003439">
    <property type="entry name" value="ABC_transporter-like_ATP-bd"/>
</dbReference>
<keyword evidence="5" id="KW-1278">Translocase</keyword>
<keyword evidence="2" id="KW-0813">Transport</keyword>
<dbReference type="PANTHER" id="PTHR46743">
    <property type="entry name" value="TEICHOIC ACIDS EXPORT ATP-BINDING PROTEIN TAGH"/>
    <property type="match status" value="1"/>
</dbReference>
<evidence type="ECO:0000313" key="8">
    <source>
        <dbReference type="Proteomes" id="UP000036932"/>
    </source>
</evidence>
<evidence type="ECO:0000313" key="7">
    <source>
        <dbReference type="EMBL" id="KOR76332.1"/>
    </source>
</evidence>
<gene>
    <name evidence="7" type="ORF">AM231_27345</name>
</gene>
<name>A0A0M1N2E7_9BACL</name>
<dbReference type="RefSeq" id="WP_054405446.1">
    <property type="nucleotide sequence ID" value="NZ_LIUT01000008.1"/>
</dbReference>
<keyword evidence="8" id="KW-1185">Reference proteome</keyword>
<organism evidence="7 8">
    <name type="scientific">Paenibacillus solani</name>
    <dbReference type="NCBI Taxonomy" id="1705565"/>
    <lineage>
        <taxon>Bacteria</taxon>
        <taxon>Bacillati</taxon>
        <taxon>Bacillota</taxon>
        <taxon>Bacilli</taxon>
        <taxon>Bacillales</taxon>
        <taxon>Paenibacillaceae</taxon>
        <taxon>Paenibacillus</taxon>
    </lineage>
</organism>
<dbReference type="CDD" id="cd03220">
    <property type="entry name" value="ABC_KpsT_Wzt"/>
    <property type="match status" value="1"/>
</dbReference>
<dbReference type="Gene3D" id="3.40.50.300">
    <property type="entry name" value="P-loop containing nucleotide triphosphate hydrolases"/>
    <property type="match status" value="1"/>
</dbReference>
<dbReference type="EMBL" id="LIUT01000008">
    <property type="protein sequence ID" value="KOR76332.1"/>
    <property type="molecule type" value="Genomic_DNA"/>
</dbReference>
<dbReference type="InterPro" id="IPR027417">
    <property type="entry name" value="P-loop_NTPase"/>
</dbReference>
<reference evidence="8" key="1">
    <citation type="submission" date="2015-08" db="EMBL/GenBank/DDBJ databases">
        <title>Genome sequencing project for genomic taxonomy and phylogenomics of Bacillus-like bacteria.</title>
        <authorList>
            <person name="Liu B."/>
            <person name="Wang J."/>
            <person name="Zhu Y."/>
            <person name="Liu G."/>
            <person name="Chen Q."/>
            <person name="Chen Z."/>
            <person name="Lan J."/>
            <person name="Che J."/>
            <person name="Ge C."/>
            <person name="Shi H."/>
            <person name="Pan Z."/>
            <person name="Liu X."/>
        </authorList>
    </citation>
    <scope>NUCLEOTIDE SEQUENCE [LARGE SCALE GENOMIC DNA]</scope>
    <source>
        <strain evidence="8">FJAT-22460</strain>
    </source>
</reference>
<evidence type="ECO:0000256" key="4">
    <source>
        <dbReference type="ARBA" id="ARBA00022840"/>
    </source>
</evidence>
<dbReference type="Pfam" id="PF00005">
    <property type="entry name" value="ABC_tran"/>
    <property type="match status" value="1"/>
</dbReference>
<dbReference type="PROSITE" id="PS00211">
    <property type="entry name" value="ABC_TRANSPORTER_1"/>
    <property type="match status" value="1"/>
</dbReference>
<dbReference type="PROSITE" id="PS50893">
    <property type="entry name" value="ABC_TRANSPORTER_2"/>
    <property type="match status" value="1"/>
</dbReference>
<comment type="similarity">
    <text evidence="1">Belongs to the ABC transporter superfamily.</text>
</comment>
<dbReference type="SMART" id="SM00382">
    <property type="entry name" value="AAA"/>
    <property type="match status" value="1"/>
</dbReference>
<dbReference type="Proteomes" id="UP000036932">
    <property type="component" value="Unassembled WGS sequence"/>
</dbReference>
<dbReference type="InterPro" id="IPR003593">
    <property type="entry name" value="AAA+_ATPase"/>
</dbReference>
<dbReference type="GO" id="GO:0016020">
    <property type="term" value="C:membrane"/>
    <property type="evidence" value="ECO:0007669"/>
    <property type="project" value="InterPro"/>
</dbReference>
<dbReference type="InterPro" id="IPR015860">
    <property type="entry name" value="ABC_transpr_TagH-like"/>
</dbReference>
<dbReference type="PANTHER" id="PTHR46743:SF2">
    <property type="entry name" value="TEICHOIC ACIDS EXPORT ATP-BINDING PROTEIN TAGH"/>
    <property type="match status" value="1"/>
</dbReference>
<evidence type="ECO:0000256" key="3">
    <source>
        <dbReference type="ARBA" id="ARBA00022741"/>
    </source>
</evidence>
<keyword evidence="3" id="KW-0547">Nucleotide-binding</keyword>
<keyword evidence="4 7" id="KW-0067">ATP-binding</keyword>
<dbReference type="SUPFAM" id="SSF52540">
    <property type="entry name" value="P-loop containing nucleoside triphosphate hydrolases"/>
    <property type="match status" value="1"/>
</dbReference>
<dbReference type="OrthoDB" id="9778870at2"/>
<dbReference type="AlphaFoldDB" id="A0A0M1N2E7"/>
<sequence length="245" mass="27226">MNVIEVNNVSMKYRLATEKVDSIKQYLIKKAKRELHYEDFYALNEISFSVAKGEVFGIIGLNGAGKSTLLKIISGILKPTTGSIKVSGKIAPLIELGAGFNGDLSGIENIYLNGLILGYSKKMIKSKIEEIVEFSELGKFIHTPIKNYSSGMKARLGFSIATIVQPEILIVDEVLSVGDIKFKEKSEKKILSMMEQGATILFVSHSLGQIEKLCERVVWLEGGRVRKIGHTKEIIEEYKKITLNN</sequence>
<dbReference type="InterPro" id="IPR050683">
    <property type="entry name" value="Bact_Polysacc_Export_ATP-bd"/>
</dbReference>
<dbReference type="InterPro" id="IPR017871">
    <property type="entry name" value="ABC_transporter-like_CS"/>
</dbReference>
<dbReference type="PATRIC" id="fig|1705565.3.peg.1698"/>
<evidence type="ECO:0000256" key="1">
    <source>
        <dbReference type="ARBA" id="ARBA00005417"/>
    </source>
</evidence>
<accession>A0A0M1N2E7</accession>
<evidence type="ECO:0000259" key="6">
    <source>
        <dbReference type="PROSITE" id="PS50893"/>
    </source>
</evidence>
<dbReference type="GO" id="GO:0016887">
    <property type="term" value="F:ATP hydrolysis activity"/>
    <property type="evidence" value="ECO:0007669"/>
    <property type="project" value="InterPro"/>
</dbReference>
<feature type="domain" description="ABC transporter" evidence="6">
    <location>
        <begin position="23"/>
        <end position="243"/>
    </location>
</feature>
<evidence type="ECO:0000256" key="2">
    <source>
        <dbReference type="ARBA" id="ARBA00022448"/>
    </source>
</evidence>
<dbReference type="GO" id="GO:0005524">
    <property type="term" value="F:ATP binding"/>
    <property type="evidence" value="ECO:0007669"/>
    <property type="project" value="UniProtKB-KW"/>
</dbReference>
<comment type="caution">
    <text evidence="7">The sequence shown here is derived from an EMBL/GenBank/DDBJ whole genome shotgun (WGS) entry which is preliminary data.</text>
</comment>
<dbReference type="GO" id="GO:0140359">
    <property type="term" value="F:ABC-type transporter activity"/>
    <property type="evidence" value="ECO:0007669"/>
    <property type="project" value="InterPro"/>
</dbReference>
<evidence type="ECO:0000256" key="5">
    <source>
        <dbReference type="ARBA" id="ARBA00022967"/>
    </source>
</evidence>
<proteinExistence type="inferred from homology"/>
<protein>
    <submittedName>
        <fullName evidence="7">Teichoic acid ABC transporter ATP-binding protein</fullName>
    </submittedName>
</protein>